<feature type="compositionally biased region" description="Acidic residues" evidence="1">
    <location>
        <begin position="535"/>
        <end position="545"/>
    </location>
</feature>
<accession>A0A316V8B9</accession>
<reference evidence="3 4" key="1">
    <citation type="journal article" date="2018" name="Mol. Biol. Evol.">
        <title>Broad Genomic Sampling Reveals a Smut Pathogenic Ancestry of the Fungal Clade Ustilaginomycotina.</title>
        <authorList>
            <person name="Kijpornyongpan T."/>
            <person name="Mondo S.J."/>
            <person name="Barry K."/>
            <person name="Sandor L."/>
            <person name="Lee J."/>
            <person name="Lipzen A."/>
            <person name="Pangilinan J."/>
            <person name="LaButti K."/>
            <person name="Hainaut M."/>
            <person name="Henrissat B."/>
            <person name="Grigoriev I.V."/>
            <person name="Spatafora J.W."/>
            <person name="Aime M.C."/>
        </authorList>
    </citation>
    <scope>NUCLEOTIDE SEQUENCE [LARGE SCALE GENOMIC DNA]</scope>
    <source>
        <strain evidence="3 4">MCA 3882</strain>
    </source>
</reference>
<feature type="transmembrane region" description="Helical" evidence="2">
    <location>
        <begin position="240"/>
        <end position="259"/>
    </location>
</feature>
<dbReference type="RefSeq" id="XP_025352745.1">
    <property type="nucleotide sequence ID" value="XM_025495961.1"/>
</dbReference>
<dbReference type="InParanoid" id="A0A316V8B9"/>
<keyword evidence="2" id="KW-1133">Transmembrane helix</keyword>
<feature type="transmembrane region" description="Helical" evidence="2">
    <location>
        <begin position="346"/>
        <end position="364"/>
    </location>
</feature>
<evidence type="ECO:0000256" key="1">
    <source>
        <dbReference type="SAM" id="MobiDB-lite"/>
    </source>
</evidence>
<feature type="transmembrane region" description="Helical" evidence="2">
    <location>
        <begin position="312"/>
        <end position="334"/>
    </location>
</feature>
<feature type="transmembrane region" description="Helical" evidence="2">
    <location>
        <begin position="265"/>
        <end position="291"/>
    </location>
</feature>
<dbReference type="InterPro" id="IPR010640">
    <property type="entry name" value="Low_temperature_requirement_A"/>
</dbReference>
<name>A0A316V8B9_9BASI</name>
<feature type="non-terminal residue" evidence="3">
    <location>
        <position position="1"/>
    </location>
</feature>
<dbReference type="PANTHER" id="PTHR36840:SF1">
    <property type="entry name" value="BLL5714 PROTEIN"/>
    <property type="match status" value="1"/>
</dbReference>
<feature type="non-terminal residue" evidence="3">
    <location>
        <position position="568"/>
    </location>
</feature>
<dbReference type="AlphaFoldDB" id="A0A316V8B9"/>
<feature type="transmembrane region" description="Helical" evidence="2">
    <location>
        <begin position="204"/>
        <end position="228"/>
    </location>
</feature>
<sequence>FDAVHGRSSGHIAQHGHQIPIQIGHLFKRPLIRQWVLQDKVYHEIDDREPSQFELFFDLVMVGIIHKLADGAAEAATGLNVAKFVLCFYPAWSVWSDTRAYMNVSGTDDVWQRIYTLLIMVLLVGYAANVTGIHIEKEIGHTGTGLNDGLESTTAEAHRRAWMTAVETIGSSVMKRGSSGGGEEAPLKLVEQIGNSPYWFAEGWHAAIASAIGFYLVAKGCRLALYFIYGILLPKFRKVLWLNALALFIIACIYLPIMFLDYPGAIVILIAVGVVSELTIRYFVAGILQVMHGRSKHKGHKTYIPAYSLPHLMERTTLFVILVIGETVMNGTFVAGPGEYGPRSQFWRAALSITIAFLLMWIYFDVDSSRTYVHGLKRHWFTSITYTNLHFPLCASLVLMSSTLVTMIGEARVDKAYLWFFAGSIGTAMLCMGVLGMLHKSLDRWGSSLIPKSARIGLRFLLAAVFYVMPLIRHWTSSEYLGIHAALLAFAVAFETFGKLGAVGRVYDPVRAEALHSAVKGPGRRASWHEHDDLTGEETGENDVGVESELGRLESKQVASGERWAYVA</sequence>
<dbReference type="GeneID" id="37017742"/>
<proteinExistence type="predicted"/>
<protein>
    <submittedName>
        <fullName evidence="3">Uncharacterized protein</fullName>
    </submittedName>
</protein>
<keyword evidence="4" id="KW-1185">Reference proteome</keyword>
<evidence type="ECO:0000313" key="3">
    <source>
        <dbReference type="EMBL" id="PWN32443.1"/>
    </source>
</evidence>
<dbReference type="Pfam" id="PF06772">
    <property type="entry name" value="LtrA"/>
    <property type="match status" value="2"/>
</dbReference>
<feature type="transmembrane region" description="Helical" evidence="2">
    <location>
        <begin position="456"/>
        <end position="475"/>
    </location>
</feature>
<evidence type="ECO:0000313" key="4">
    <source>
        <dbReference type="Proteomes" id="UP000245771"/>
    </source>
</evidence>
<gene>
    <name evidence="3" type="ORF">FA14DRAFT_111934</name>
</gene>
<evidence type="ECO:0000256" key="2">
    <source>
        <dbReference type="SAM" id="Phobius"/>
    </source>
</evidence>
<organism evidence="3 4">
    <name type="scientific">Meira miltonrushii</name>
    <dbReference type="NCBI Taxonomy" id="1280837"/>
    <lineage>
        <taxon>Eukaryota</taxon>
        <taxon>Fungi</taxon>
        <taxon>Dikarya</taxon>
        <taxon>Basidiomycota</taxon>
        <taxon>Ustilaginomycotina</taxon>
        <taxon>Exobasidiomycetes</taxon>
        <taxon>Exobasidiales</taxon>
        <taxon>Brachybasidiaceae</taxon>
        <taxon>Meira</taxon>
    </lineage>
</organism>
<feature type="transmembrane region" description="Helical" evidence="2">
    <location>
        <begin position="385"/>
        <end position="404"/>
    </location>
</feature>
<feature type="transmembrane region" description="Helical" evidence="2">
    <location>
        <begin position="114"/>
        <end position="135"/>
    </location>
</feature>
<dbReference type="EMBL" id="KZ819605">
    <property type="protein sequence ID" value="PWN32443.1"/>
    <property type="molecule type" value="Genomic_DNA"/>
</dbReference>
<dbReference type="PANTHER" id="PTHR36840">
    <property type="entry name" value="BLL5714 PROTEIN"/>
    <property type="match status" value="1"/>
</dbReference>
<feature type="region of interest" description="Disordered" evidence="1">
    <location>
        <begin position="523"/>
        <end position="545"/>
    </location>
</feature>
<dbReference type="OrthoDB" id="191995at2759"/>
<feature type="transmembrane region" description="Helical" evidence="2">
    <location>
        <begin position="481"/>
        <end position="502"/>
    </location>
</feature>
<dbReference type="Proteomes" id="UP000245771">
    <property type="component" value="Unassembled WGS sequence"/>
</dbReference>
<keyword evidence="2" id="KW-0472">Membrane</keyword>
<feature type="transmembrane region" description="Helical" evidence="2">
    <location>
        <begin position="416"/>
        <end position="435"/>
    </location>
</feature>
<keyword evidence="2" id="KW-0812">Transmembrane</keyword>
<dbReference type="STRING" id="1280837.A0A316V8B9"/>